<protein>
    <recommendedName>
        <fullName evidence="3">DUF4283 domain-containing protein</fullName>
    </recommendedName>
</protein>
<comment type="caution">
    <text evidence="2">The sequence shown here is derived from an EMBL/GenBank/DDBJ whole genome shotgun (WGS) entry which is preliminary data.</text>
</comment>
<feature type="region of interest" description="Disordered" evidence="1">
    <location>
        <begin position="365"/>
        <end position="390"/>
    </location>
</feature>
<sequence length="390" mass="42732">VILSVLMKHGFLSQKREWGGRGVKEKSGVEPFAPSVTVASGNAAMEVELTIMVDETVVKEKQCFRVNTTGLGSYPPLPTQATSLTGNAPGKSSYANVTGKPSGKKLNICTLFTSGGNTTYGFFLRKRVTYHVVANYVRNTWGKYGVVRSMFNSSTGLFSFQFSFMDGLDAMLENGPWSSYARVMIELRADVELKDNIVVFGYIHKEYPKNTSDGEKTVKQPSQTSRSVSVGPKMGFKPQKEYRPILKNSTANSSGNKKKGMEPTIEVSNSNPFDVLNSVDNDEELGTNGGTINLVNNEATLSGSSFMNVDNSSTGTTPIIDKIEKFEDLLTSGEDEVASVDNDMARSMASERVGFGTQSLLEQWKDSYGNGDYDDDPYDDDMYEGRDLSQ</sequence>
<feature type="region of interest" description="Disordered" evidence="1">
    <location>
        <begin position="210"/>
        <end position="273"/>
    </location>
</feature>
<proteinExistence type="predicted"/>
<gene>
    <name evidence="2" type="ORF">Tci_617427</name>
</gene>
<accession>A0A699JM57</accession>
<reference evidence="2" key="1">
    <citation type="journal article" date="2019" name="Sci. Rep.">
        <title>Draft genome of Tanacetum cinerariifolium, the natural source of mosquito coil.</title>
        <authorList>
            <person name="Yamashiro T."/>
            <person name="Shiraishi A."/>
            <person name="Satake H."/>
            <person name="Nakayama K."/>
        </authorList>
    </citation>
    <scope>NUCLEOTIDE SEQUENCE</scope>
</reference>
<evidence type="ECO:0008006" key="3">
    <source>
        <dbReference type="Google" id="ProtNLM"/>
    </source>
</evidence>
<name>A0A699JM57_TANCI</name>
<evidence type="ECO:0000313" key="2">
    <source>
        <dbReference type="EMBL" id="GFA45455.1"/>
    </source>
</evidence>
<feature type="compositionally biased region" description="Polar residues" evidence="1">
    <location>
        <begin position="219"/>
        <end position="228"/>
    </location>
</feature>
<dbReference type="EMBL" id="BKCJ010426956">
    <property type="protein sequence ID" value="GFA45455.1"/>
    <property type="molecule type" value="Genomic_DNA"/>
</dbReference>
<dbReference type="AlphaFoldDB" id="A0A699JM57"/>
<evidence type="ECO:0000256" key="1">
    <source>
        <dbReference type="SAM" id="MobiDB-lite"/>
    </source>
</evidence>
<feature type="non-terminal residue" evidence="2">
    <location>
        <position position="1"/>
    </location>
</feature>
<organism evidence="2">
    <name type="scientific">Tanacetum cinerariifolium</name>
    <name type="common">Dalmatian daisy</name>
    <name type="synonym">Chrysanthemum cinerariifolium</name>
    <dbReference type="NCBI Taxonomy" id="118510"/>
    <lineage>
        <taxon>Eukaryota</taxon>
        <taxon>Viridiplantae</taxon>
        <taxon>Streptophyta</taxon>
        <taxon>Embryophyta</taxon>
        <taxon>Tracheophyta</taxon>
        <taxon>Spermatophyta</taxon>
        <taxon>Magnoliopsida</taxon>
        <taxon>eudicotyledons</taxon>
        <taxon>Gunneridae</taxon>
        <taxon>Pentapetalae</taxon>
        <taxon>asterids</taxon>
        <taxon>campanulids</taxon>
        <taxon>Asterales</taxon>
        <taxon>Asteraceae</taxon>
        <taxon>Asteroideae</taxon>
        <taxon>Anthemideae</taxon>
        <taxon>Anthemidinae</taxon>
        <taxon>Tanacetum</taxon>
    </lineage>
</organism>
<feature type="compositionally biased region" description="Acidic residues" evidence="1">
    <location>
        <begin position="372"/>
        <end position="382"/>
    </location>
</feature>